<evidence type="ECO:0000313" key="2">
    <source>
        <dbReference type="Proteomes" id="UP000282454"/>
    </source>
</evidence>
<reference evidence="1 2" key="1">
    <citation type="submission" date="2018-10" db="EMBL/GenBank/DDBJ databases">
        <title>Genomic Encyclopedia of Archaeal and Bacterial Type Strains, Phase II (KMG-II): from individual species to whole genera.</title>
        <authorList>
            <person name="Goeker M."/>
        </authorList>
    </citation>
    <scope>NUCLEOTIDE SEQUENCE [LARGE SCALE GENOMIC DNA]</scope>
    <source>
        <strain evidence="1 2">DSM 45657</strain>
    </source>
</reference>
<dbReference type="EMBL" id="RCDD01000004">
    <property type="protein sequence ID" value="RLK55602.1"/>
    <property type="molecule type" value="Genomic_DNA"/>
</dbReference>
<protein>
    <recommendedName>
        <fullName evidence="3">L-2-amino-thiazoline-4-carboxylic acid hydrolase-like protein</fullName>
    </recommendedName>
</protein>
<evidence type="ECO:0000313" key="1">
    <source>
        <dbReference type="EMBL" id="RLK55602.1"/>
    </source>
</evidence>
<gene>
    <name evidence="1" type="ORF">CLV68_5091</name>
</gene>
<organism evidence="1 2">
    <name type="scientific">Actinokineospora cianjurensis</name>
    <dbReference type="NCBI Taxonomy" id="585224"/>
    <lineage>
        <taxon>Bacteria</taxon>
        <taxon>Bacillati</taxon>
        <taxon>Actinomycetota</taxon>
        <taxon>Actinomycetes</taxon>
        <taxon>Pseudonocardiales</taxon>
        <taxon>Pseudonocardiaceae</taxon>
        <taxon>Actinokineospora</taxon>
    </lineage>
</organism>
<name>A0A421B0G9_9PSEU</name>
<proteinExistence type="predicted"/>
<sequence>MSGTEIENGRVAADTDADPGPPPLHEFWWLHDARWYQGVLRRFGQEAANEINAEAIRFVFRRVARWYRHQHGLDFRAMSLDEFVKWFAEIPKISWNPAMMVAEHAVTGDDEWESVITKNYALKMLAAARALDGYECPCPQMREGWFEGMGVTVRDSRVSCVRTGGEVCRFHAVMDQGS</sequence>
<keyword evidence="2" id="KW-1185">Reference proteome</keyword>
<accession>A0A421B0G9</accession>
<dbReference type="AlphaFoldDB" id="A0A421B0G9"/>
<evidence type="ECO:0008006" key="3">
    <source>
        <dbReference type="Google" id="ProtNLM"/>
    </source>
</evidence>
<comment type="caution">
    <text evidence="1">The sequence shown here is derived from an EMBL/GenBank/DDBJ whole genome shotgun (WGS) entry which is preliminary data.</text>
</comment>
<dbReference type="RefSeq" id="WP_211346752.1">
    <property type="nucleotide sequence ID" value="NZ_RCDD01000004.1"/>
</dbReference>
<dbReference type="Proteomes" id="UP000282454">
    <property type="component" value="Unassembled WGS sequence"/>
</dbReference>